<keyword evidence="1" id="KW-1133">Transmembrane helix</keyword>
<proteinExistence type="predicted"/>
<organism evidence="2 3">
    <name type="scientific">Exiguobacterium indicum</name>
    <dbReference type="NCBI Taxonomy" id="296995"/>
    <lineage>
        <taxon>Bacteria</taxon>
        <taxon>Bacillati</taxon>
        <taxon>Bacillota</taxon>
        <taxon>Bacilli</taxon>
        <taxon>Bacillales</taxon>
        <taxon>Bacillales Family XII. Incertae Sedis</taxon>
        <taxon>Exiguobacterium</taxon>
    </lineage>
</organism>
<evidence type="ECO:0000313" key="3">
    <source>
        <dbReference type="Proteomes" id="UP000053797"/>
    </source>
</evidence>
<keyword evidence="1" id="KW-0472">Membrane</keyword>
<comment type="caution">
    <text evidence="2">The sequence shown here is derived from an EMBL/GenBank/DDBJ whole genome shotgun (WGS) entry which is preliminary data.</text>
</comment>
<name>A0A0V8GBL4_9BACL</name>
<evidence type="ECO:0000256" key="1">
    <source>
        <dbReference type="SAM" id="Phobius"/>
    </source>
</evidence>
<dbReference type="Proteomes" id="UP000053797">
    <property type="component" value="Unassembled WGS sequence"/>
</dbReference>
<dbReference type="OrthoDB" id="2991741at2"/>
<feature type="transmembrane region" description="Helical" evidence="1">
    <location>
        <begin position="6"/>
        <end position="24"/>
    </location>
</feature>
<dbReference type="RefSeq" id="WP_058266021.1">
    <property type="nucleotide sequence ID" value="NZ_FMYN01000007.1"/>
</dbReference>
<feature type="transmembrane region" description="Helical" evidence="1">
    <location>
        <begin position="82"/>
        <end position="109"/>
    </location>
</feature>
<feature type="transmembrane region" description="Helical" evidence="1">
    <location>
        <begin position="50"/>
        <end position="70"/>
    </location>
</feature>
<protein>
    <submittedName>
        <fullName evidence="2">Uncharacterized protein</fullName>
    </submittedName>
</protein>
<gene>
    <name evidence="2" type="ORF">AS033_15520</name>
</gene>
<accession>A0A0V8GBL4</accession>
<sequence>MKLSAIIALIISLPAVIISGMSLLSKTNFESIFLTHDQILKKCYLKMGELAFSITYLATFIYVLWIVFVFKLNYESIDKTKIILIAMSIFFIAWILLILYSNFLANLLVKNKTMYKVFLEGLGEVYILKMLNHETCICSKDAHANLNNLKHQIYLVRIEDLIKLPLTQEIVSLPSQSFYQKLFS</sequence>
<dbReference type="EMBL" id="LNQL01000007">
    <property type="protein sequence ID" value="KSU47662.1"/>
    <property type="molecule type" value="Genomic_DNA"/>
</dbReference>
<dbReference type="AlphaFoldDB" id="A0A0V8GBL4"/>
<keyword evidence="1" id="KW-0812">Transmembrane</keyword>
<evidence type="ECO:0000313" key="2">
    <source>
        <dbReference type="EMBL" id="KSU47662.1"/>
    </source>
</evidence>
<reference evidence="2 3" key="1">
    <citation type="journal article" date="2015" name="Int. J. Syst. Evol. Microbiol.">
        <title>Exiguobacterium enclense sp. nov., isolated from sediment.</title>
        <authorList>
            <person name="Dastager S.G."/>
            <person name="Mawlankar R."/>
            <person name="Sonalkar V.V."/>
            <person name="Thorat M.N."/>
            <person name="Mual P."/>
            <person name="Verma A."/>
            <person name="Krishnamurthi S."/>
            <person name="Tang S.K."/>
            <person name="Li W.J."/>
        </authorList>
    </citation>
    <scope>NUCLEOTIDE SEQUENCE [LARGE SCALE GENOMIC DNA]</scope>
    <source>
        <strain evidence="2 3">NIO-1109</strain>
    </source>
</reference>